<evidence type="ECO:0000313" key="3">
    <source>
        <dbReference type="Proteomes" id="UP000242519"/>
    </source>
</evidence>
<name>A0A218ZDF7_9HELO</name>
<protein>
    <submittedName>
        <fullName evidence="2">50S ribosomal protein L</fullName>
    </submittedName>
</protein>
<reference evidence="2 3" key="1">
    <citation type="submission" date="2017-04" db="EMBL/GenBank/DDBJ databases">
        <title>Draft genome sequence of Marssonina coronaria NL1: causal agent of apple blotch.</title>
        <authorList>
            <person name="Cheng Q."/>
        </authorList>
    </citation>
    <scope>NUCLEOTIDE SEQUENCE [LARGE SCALE GENOMIC DNA]</scope>
    <source>
        <strain evidence="2 3">NL1</strain>
    </source>
</reference>
<dbReference type="GO" id="GO:0005840">
    <property type="term" value="C:ribosome"/>
    <property type="evidence" value="ECO:0007669"/>
    <property type="project" value="UniProtKB-KW"/>
</dbReference>
<dbReference type="Proteomes" id="UP000242519">
    <property type="component" value="Unassembled WGS sequence"/>
</dbReference>
<sequence>MFSPERRTEGERDADLHVLPISSTCSGGNTNIAVFAGGSNPAICTAEEGRHLAVKPPASVCRKRLARFGLTSVCRLGGVDLENLLLGAAEVCIQPANIRASPAGGPRYTAPGPAPSGSVHRTRHWALGTRRWALGTPALSNSALSNSALSNSALSTQHPALSTQAPSPLLRPGVGQPESGPDRQLDCGDLSISVSVPYGAQEHCSNLKIPCCPDHSTLDRAPDLYRPGSSPGWT</sequence>
<organism evidence="2 3">
    <name type="scientific">Diplocarpon coronariae</name>
    <dbReference type="NCBI Taxonomy" id="2795749"/>
    <lineage>
        <taxon>Eukaryota</taxon>
        <taxon>Fungi</taxon>
        <taxon>Dikarya</taxon>
        <taxon>Ascomycota</taxon>
        <taxon>Pezizomycotina</taxon>
        <taxon>Leotiomycetes</taxon>
        <taxon>Helotiales</taxon>
        <taxon>Drepanopezizaceae</taxon>
        <taxon>Diplocarpon</taxon>
    </lineage>
</organism>
<dbReference type="EMBL" id="MZNU01000065">
    <property type="protein sequence ID" value="OWP05573.1"/>
    <property type="molecule type" value="Genomic_DNA"/>
</dbReference>
<proteinExistence type="predicted"/>
<dbReference type="InParanoid" id="A0A218ZDF7"/>
<accession>A0A218ZDF7</accession>
<gene>
    <name evidence="2" type="ORF">B2J93_192</name>
</gene>
<feature type="region of interest" description="Disordered" evidence="1">
    <location>
        <begin position="155"/>
        <end position="187"/>
    </location>
</feature>
<feature type="compositionally biased region" description="Polar residues" evidence="1">
    <location>
        <begin position="156"/>
        <end position="166"/>
    </location>
</feature>
<keyword evidence="2" id="KW-0687">Ribonucleoprotein</keyword>
<dbReference type="AlphaFoldDB" id="A0A218ZDF7"/>
<evidence type="ECO:0000313" key="2">
    <source>
        <dbReference type="EMBL" id="OWP05573.1"/>
    </source>
</evidence>
<comment type="caution">
    <text evidence="2">The sequence shown here is derived from an EMBL/GenBank/DDBJ whole genome shotgun (WGS) entry which is preliminary data.</text>
</comment>
<keyword evidence="2" id="KW-0689">Ribosomal protein</keyword>
<keyword evidence="3" id="KW-1185">Reference proteome</keyword>
<evidence type="ECO:0000256" key="1">
    <source>
        <dbReference type="SAM" id="MobiDB-lite"/>
    </source>
</evidence>